<dbReference type="PANTHER" id="PTHR12558">
    <property type="entry name" value="CELL DIVISION CYCLE 16,23,27"/>
    <property type="match status" value="1"/>
</dbReference>
<keyword evidence="9" id="KW-1185">Reference proteome</keyword>
<proteinExistence type="predicted"/>
<keyword evidence="5 7" id="KW-0802">TPR repeat</keyword>
<dbReference type="SUPFAM" id="SSF48452">
    <property type="entry name" value="TPR-like"/>
    <property type="match status" value="1"/>
</dbReference>
<evidence type="ECO:0000256" key="3">
    <source>
        <dbReference type="ARBA" id="ARBA00022776"/>
    </source>
</evidence>
<keyword evidence="6" id="KW-0131">Cell cycle</keyword>
<gene>
    <name evidence="8" type="primary">cut9</name>
    <name evidence="8" type="ORF">K7432_008845</name>
</gene>
<dbReference type="InterPro" id="IPR019734">
    <property type="entry name" value="TPR_rpt"/>
</dbReference>
<keyword evidence="2" id="KW-0677">Repeat</keyword>
<evidence type="ECO:0000256" key="2">
    <source>
        <dbReference type="ARBA" id="ARBA00022737"/>
    </source>
</evidence>
<evidence type="ECO:0000256" key="4">
    <source>
        <dbReference type="ARBA" id="ARBA00022786"/>
    </source>
</evidence>
<feature type="repeat" description="TPR" evidence="7">
    <location>
        <begin position="469"/>
        <end position="502"/>
    </location>
</feature>
<dbReference type="PROSITE" id="PS50293">
    <property type="entry name" value="TPR_REGION"/>
    <property type="match status" value="1"/>
</dbReference>
<evidence type="ECO:0000256" key="7">
    <source>
        <dbReference type="PROSITE-ProRule" id="PRU00339"/>
    </source>
</evidence>
<dbReference type="SMART" id="SM00028">
    <property type="entry name" value="TPR"/>
    <property type="match status" value="7"/>
</dbReference>
<dbReference type="InterPro" id="IPR011990">
    <property type="entry name" value="TPR-like_helical_dom_sf"/>
</dbReference>
<keyword evidence="1" id="KW-0132">Cell division</keyword>
<feature type="repeat" description="TPR" evidence="7">
    <location>
        <begin position="503"/>
        <end position="536"/>
    </location>
</feature>
<keyword evidence="3" id="KW-0498">Mitosis</keyword>
<evidence type="ECO:0000256" key="5">
    <source>
        <dbReference type="ARBA" id="ARBA00022803"/>
    </source>
</evidence>
<protein>
    <submittedName>
        <fullName evidence="8">Anaphase-promoting complex subunit Cut9</fullName>
    </submittedName>
</protein>
<evidence type="ECO:0000313" key="9">
    <source>
        <dbReference type="Proteomes" id="UP001479436"/>
    </source>
</evidence>
<dbReference type="Gene3D" id="1.25.40.10">
    <property type="entry name" value="Tetratricopeptide repeat domain"/>
    <property type="match status" value="1"/>
</dbReference>
<evidence type="ECO:0000313" key="8">
    <source>
        <dbReference type="EMBL" id="KAK9764013.1"/>
    </source>
</evidence>
<name>A0ABR2WR89_9FUNG</name>
<evidence type="ECO:0000256" key="6">
    <source>
        <dbReference type="ARBA" id="ARBA00023306"/>
    </source>
</evidence>
<dbReference type="PROSITE" id="PS50005">
    <property type="entry name" value="TPR"/>
    <property type="match status" value="3"/>
</dbReference>
<evidence type="ECO:0000256" key="1">
    <source>
        <dbReference type="ARBA" id="ARBA00022618"/>
    </source>
</evidence>
<dbReference type="Pfam" id="PF13424">
    <property type="entry name" value="TPR_12"/>
    <property type="match status" value="1"/>
</dbReference>
<dbReference type="Proteomes" id="UP001479436">
    <property type="component" value="Unassembled WGS sequence"/>
</dbReference>
<dbReference type="SUPFAM" id="SSF81901">
    <property type="entry name" value="HCP-like"/>
    <property type="match status" value="2"/>
</dbReference>
<dbReference type="PANTHER" id="PTHR12558:SF9">
    <property type="entry name" value="CELL DIVISION CYCLE PROTEIN 16 HOMOLOG"/>
    <property type="match status" value="1"/>
</dbReference>
<reference evidence="8 9" key="1">
    <citation type="submission" date="2023-04" db="EMBL/GenBank/DDBJ databases">
        <title>Genome of Basidiobolus ranarum AG-B5.</title>
        <authorList>
            <person name="Stajich J.E."/>
            <person name="Carter-House D."/>
            <person name="Gryganskyi A."/>
        </authorList>
    </citation>
    <scope>NUCLEOTIDE SEQUENCE [LARGE SCALE GENOMIC DNA]</scope>
    <source>
        <strain evidence="8 9">AG-B5</strain>
    </source>
</reference>
<feature type="repeat" description="TPR" evidence="7">
    <location>
        <begin position="153"/>
        <end position="186"/>
    </location>
</feature>
<organism evidence="8 9">
    <name type="scientific">Basidiobolus ranarum</name>
    <dbReference type="NCBI Taxonomy" id="34480"/>
    <lineage>
        <taxon>Eukaryota</taxon>
        <taxon>Fungi</taxon>
        <taxon>Fungi incertae sedis</taxon>
        <taxon>Zoopagomycota</taxon>
        <taxon>Entomophthoromycotina</taxon>
        <taxon>Basidiobolomycetes</taxon>
        <taxon>Basidiobolales</taxon>
        <taxon>Basidiobolaceae</taxon>
        <taxon>Basidiobolus</taxon>
    </lineage>
</organism>
<accession>A0ABR2WR89</accession>
<keyword evidence="4" id="KW-0833">Ubl conjugation pathway</keyword>
<dbReference type="Pfam" id="PF00515">
    <property type="entry name" value="TPR_1"/>
    <property type="match status" value="1"/>
</dbReference>
<dbReference type="Pfam" id="PF12895">
    <property type="entry name" value="ANAPC3"/>
    <property type="match status" value="1"/>
</dbReference>
<sequence>MNPLNSPTPFTITGSSPYSPSLTDLSYSYNTPTLPDKLRMWRHDALQQHLYETAIFWGDKVLSMTSDPNDVFWLAQVYFLTRQYTRAEKLLQRRHLLKSSVACRYLAAQCSIKLEKWSEALEILGEENPFKTTSGMESIPKVKNTDGGVKLEASMCYLRGVIYTKQGKLDRAKECYKEALLIDVKCYEAFQALIGNHMLTDEEERNLLESLQYNEHTTEDAQLIQLLYTTKLKKYDNEESLESAVNTLETEYKLANNSDVMFSKAETYYFKCDFKKCLEVTTKILDADPFNLACLPTHISCMYELDMKNKLFYLGHHLVDNIPNSPVSWFAVGCYYLSVTKIPEARRYFSKASTMDSNFGPAWLGFAHSFAIEGEHDQAISAYSTAARLFQGSHLPALFIGMQQLHSNNGALAEEYLQASYKICNGDPCLLNELGVVYYQSHLYDRAIEFLEEANLVCDKINATQKLLLSIWVNLGHVYRKVGRFEEALKYFTKALKLQSKLPDVIAAIGFIHYVKGELDEAIMQYHESLSIEPNNSQTIELLNRALEDAASTDFASLLPM</sequence>
<comment type="caution">
    <text evidence="8">The sequence shown here is derived from an EMBL/GenBank/DDBJ whole genome shotgun (WGS) entry which is preliminary data.</text>
</comment>
<dbReference type="EMBL" id="JASJQH010000513">
    <property type="protein sequence ID" value="KAK9764013.1"/>
    <property type="molecule type" value="Genomic_DNA"/>
</dbReference>